<sequence>MSRPPLYWDRLTVGAGVVYAVLVSVPLMWSLPELSPLYLICVALVASPLVFRHYLNLRGACLLVTILLVPMAVFGFFFALFVYLPVAVPLVAAVLPVPPRRPWTKPAAVGAALVVMLVCLALVAR</sequence>
<feature type="transmembrane region" description="Helical" evidence="1">
    <location>
        <begin position="106"/>
        <end position="124"/>
    </location>
</feature>
<dbReference type="Proteomes" id="UP001589608">
    <property type="component" value="Unassembled WGS sequence"/>
</dbReference>
<gene>
    <name evidence="2" type="ORF">ACFFTR_18935</name>
</gene>
<feature type="transmembrane region" description="Helical" evidence="1">
    <location>
        <begin position="12"/>
        <end position="31"/>
    </location>
</feature>
<keyword evidence="1" id="KW-0812">Transmembrane</keyword>
<feature type="transmembrane region" description="Helical" evidence="1">
    <location>
        <begin position="37"/>
        <end position="55"/>
    </location>
</feature>
<organism evidence="2 3">
    <name type="scientific">Dactylosporangium vinaceum</name>
    <dbReference type="NCBI Taxonomy" id="53362"/>
    <lineage>
        <taxon>Bacteria</taxon>
        <taxon>Bacillati</taxon>
        <taxon>Actinomycetota</taxon>
        <taxon>Actinomycetes</taxon>
        <taxon>Micromonosporales</taxon>
        <taxon>Micromonosporaceae</taxon>
        <taxon>Dactylosporangium</taxon>
    </lineage>
</organism>
<accession>A0ABV5M8J2</accession>
<evidence type="ECO:0000256" key="1">
    <source>
        <dbReference type="SAM" id="Phobius"/>
    </source>
</evidence>
<evidence type="ECO:0000313" key="3">
    <source>
        <dbReference type="Proteomes" id="UP001589608"/>
    </source>
</evidence>
<comment type="caution">
    <text evidence="2">The sequence shown here is derived from an EMBL/GenBank/DDBJ whole genome shotgun (WGS) entry which is preliminary data.</text>
</comment>
<proteinExistence type="predicted"/>
<keyword evidence="1" id="KW-0472">Membrane</keyword>
<name>A0ABV5M8J2_9ACTN</name>
<keyword evidence="3" id="KW-1185">Reference proteome</keyword>
<dbReference type="EMBL" id="JBHMCA010000035">
    <property type="protein sequence ID" value="MFB9445154.1"/>
    <property type="molecule type" value="Genomic_DNA"/>
</dbReference>
<protein>
    <submittedName>
        <fullName evidence="2">Uncharacterized protein</fullName>
    </submittedName>
</protein>
<dbReference type="RefSeq" id="WP_223094998.1">
    <property type="nucleotide sequence ID" value="NZ_CP061913.1"/>
</dbReference>
<feature type="transmembrane region" description="Helical" evidence="1">
    <location>
        <begin position="62"/>
        <end position="86"/>
    </location>
</feature>
<evidence type="ECO:0000313" key="2">
    <source>
        <dbReference type="EMBL" id="MFB9445154.1"/>
    </source>
</evidence>
<keyword evidence="1" id="KW-1133">Transmembrane helix</keyword>
<reference evidence="2 3" key="1">
    <citation type="submission" date="2024-09" db="EMBL/GenBank/DDBJ databases">
        <authorList>
            <person name="Sun Q."/>
            <person name="Mori K."/>
        </authorList>
    </citation>
    <scope>NUCLEOTIDE SEQUENCE [LARGE SCALE GENOMIC DNA]</scope>
    <source>
        <strain evidence="2 3">JCM 3307</strain>
    </source>
</reference>